<dbReference type="EMBL" id="JELY01002439">
    <property type="protein sequence ID" value="KYF52530.1"/>
    <property type="molecule type" value="Genomic_DNA"/>
</dbReference>
<name>A0A150PA68_SORCE</name>
<evidence type="ECO:0000256" key="1">
    <source>
        <dbReference type="ARBA" id="ARBA00022500"/>
    </source>
</evidence>
<keyword evidence="1" id="KW-0145">Chemotaxis</keyword>
<comment type="caution">
    <text evidence="3">The sequence shown here is derived from an EMBL/GenBank/DDBJ whole genome shotgun (WGS) entry which is preliminary data.</text>
</comment>
<dbReference type="SUPFAM" id="SSF103039">
    <property type="entry name" value="CheC-like"/>
    <property type="match status" value="1"/>
</dbReference>
<feature type="domain" description="Chemotaxis phosphatase CheX-like" evidence="2">
    <location>
        <begin position="45"/>
        <end position="132"/>
    </location>
</feature>
<reference evidence="3 4" key="1">
    <citation type="submission" date="2014-02" db="EMBL/GenBank/DDBJ databases">
        <title>The small core and large imbalanced accessory genome model reveals a collaborative survival strategy of Sorangium cellulosum strains in nature.</title>
        <authorList>
            <person name="Han K."/>
            <person name="Peng R."/>
            <person name="Blom J."/>
            <person name="Li Y.-Z."/>
        </authorList>
    </citation>
    <scope>NUCLEOTIDE SEQUENCE [LARGE SCALE GENOMIC DNA]</scope>
    <source>
        <strain evidence="3 4">So0157-25</strain>
    </source>
</reference>
<protein>
    <recommendedName>
        <fullName evidence="2">Chemotaxis phosphatase CheX-like domain-containing protein</fullName>
    </recommendedName>
</protein>
<dbReference type="AlphaFoldDB" id="A0A150PA68"/>
<proteinExistence type="predicted"/>
<evidence type="ECO:0000313" key="3">
    <source>
        <dbReference type="EMBL" id="KYF52530.1"/>
    </source>
</evidence>
<dbReference type="Gene3D" id="3.40.1550.10">
    <property type="entry name" value="CheC-like"/>
    <property type="match status" value="1"/>
</dbReference>
<sequence length="169" mass="18765">MRTIDVLVQGATVELFHFYGVAIAPVDTGDFREEGRSHSDPASTIDFFAPGFSGVLALSAHPGVFRSMKGLPPMPEGFSDWMREVANQLMGKVKSRLARFQITLQTDLPQLRNPSDVERRHRSCRQQFCYAFRTLKGDVLVTLSGDFDDGSLIFSNASPLPLDGKLILF</sequence>
<dbReference type="Pfam" id="PF13690">
    <property type="entry name" value="CheX"/>
    <property type="match status" value="1"/>
</dbReference>
<dbReference type="InterPro" id="IPR028976">
    <property type="entry name" value="CheC-like_sf"/>
</dbReference>
<accession>A0A150PA68</accession>
<dbReference type="GO" id="GO:0006935">
    <property type="term" value="P:chemotaxis"/>
    <property type="evidence" value="ECO:0007669"/>
    <property type="project" value="UniProtKB-KW"/>
</dbReference>
<dbReference type="Proteomes" id="UP000075420">
    <property type="component" value="Unassembled WGS sequence"/>
</dbReference>
<evidence type="ECO:0000313" key="4">
    <source>
        <dbReference type="Proteomes" id="UP000075420"/>
    </source>
</evidence>
<gene>
    <name evidence="3" type="ORF">BE08_30785</name>
</gene>
<organism evidence="3 4">
    <name type="scientific">Sorangium cellulosum</name>
    <name type="common">Polyangium cellulosum</name>
    <dbReference type="NCBI Taxonomy" id="56"/>
    <lineage>
        <taxon>Bacteria</taxon>
        <taxon>Pseudomonadati</taxon>
        <taxon>Myxococcota</taxon>
        <taxon>Polyangia</taxon>
        <taxon>Polyangiales</taxon>
        <taxon>Polyangiaceae</taxon>
        <taxon>Sorangium</taxon>
    </lineage>
</organism>
<dbReference type="InterPro" id="IPR028051">
    <property type="entry name" value="CheX-like_dom"/>
</dbReference>
<evidence type="ECO:0000259" key="2">
    <source>
        <dbReference type="Pfam" id="PF13690"/>
    </source>
</evidence>